<dbReference type="EMBL" id="GBRH01188344">
    <property type="protein sequence ID" value="JAE09552.1"/>
    <property type="molecule type" value="Transcribed_RNA"/>
</dbReference>
<evidence type="ECO:0000313" key="1">
    <source>
        <dbReference type="EMBL" id="JAE09552.1"/>
    </source>
</evidence>
<reference evidence="1" key="2">
    <citation type="journal article" date="2015" name="Data Brief">
        <title>Shoot transcriptome of the giant reed, Arundo donax.</title>
        <authorList>
            <person name="Barrero R.A."/>
            <person name="Guerrero F.D."/>
            <person name="Moolhuijzen P."/>
            <person name="Goolsby J.A."/>
            <person name="Tidwell J."/>
            <person name="Bellgard S.E."/>
            <person name="Bellgard M.I."/>
        </authorList>
    </citation>
    <scope>NUCLEOTIDE SEQUENCE</scope>
    <source>
        <tissue evidence="1">Shoot tissue taken approximately 20 cm above the soil surface</tissue>
    </source>
</reference>
<name>A0A0A9FB57_ARUDO</name>
<reference evidence="1" key="1">
    <citation type="submission" date="2014-09" db="EMBL/GenBank/DDBJ databases">
        <authorList>
            <person name="Magalhaes I.L.F."/>
            <person name="Oliveira U."/>
            <person name="Santos F.R."/>
            <person name="Vidigal T.H.D.A."/>
            <person name="Brescovit A.D."/>
            <person name="Santos A.J."/>
        </authorList>
    </citation>
    <scope>NUCLEOTIDE SEQUENCE</scope>
    <source>
        <tissue evidence="1">Shoot tissue taken approximately 20 cm above the soil surface</tissue>
    </source>
</reference>
<accession>A0A0A9FB57</accession>
<sequence length="79" mass="8728">MSLVMALMTSPVDASVSKTAMSWSSIARRYASRIFAACRSPVCIQHATSVHDEKSMTTPRYTKSSEYLATRPETVVGKR</sequence>
<proteinExistence type="predicted"/>
<dbReference type="AlphaFoldDB" id="A0A0A9FB57"/>
<organism evidence="1">
    <name type="scientific">Arundo donax</name>
    <name type="common">Giant reed</name>
    <name type="synonym">Donax arundinaceus</name>
    <dbReference type="NCBI Taxonomy" id="35708"/>
    <lineage>
        <taxon>Eukaryota</taxon>
        <taxon>Viridiplantae</taxon>
        <taxon>Streptophyta</taxon>
        <taxon>Embryophyta</taxon>
        <taxon>Tracheophyta</taxon>
        <taxon>Spermatophyta</taxon>
        <taxon>Magnoliopsida</taxon>
        <taxon>Liliopsida</taxon>
        <taxon>Poales</taxon>
        <taxon>Poaceae</taxon>
        <taxon>PACMAD clade</taxon>
        <taxon>Arundinoideae</taxon>
        <taxon>Arundineae</taxon>
        <taxon>Arundo</taxon>
    </lineage>
</organism>
<protein>
    <submittedName>
        <fullName evidence="1">Uncharacterized protein</fullName>
    </submittedName>
</protein>